<sequence length="372" mass="40721">MAGDEGPKSILLQRWEAERAAASARTEAWLRGIFEETATEGGDAARAPPPKMVPEATQRLRAMLATPTANNLPEILAACFMLATRSRGRPAYDDINRGARVYQAVTDPSATEYLDDRYVPVTGAELFRRVVEDEKSDGVLIDDYKRCEPGDVSACRNLLLSPGFCAAAMAGRDCRPGADPMPAQSRAEIELWLELHFFPTSRQAVEATRPDGSRLLRFHADSHYRPWSCLETTDVQGTDSDIWSPVFALSAEAAARGPGDFGDRPSRILCPGLLAARKLRGTAPGTRAFGTFVGIGRFQDAVSRRDAAMQVVAASEMLKLIPKGQGRVPRTAFLTVEGAAEARKRPDFFTRPGLEAERAHGLRHARVWAWGR</sequence>
<comment type="caution">
    <text evidence="1">The sequence shown here is derived from an EMBL/GenBank/DDBJ whole genome shotgun (WGS) entry which is preliminary data.</text>
</comment>
<protein>
    <submittedName>
        <fullName evidence="1">Uncharacterized protein</fullName>
    </submittedName>
</protein>
<reference evidence="1 2" key="2">
    <citation type="submission" date="2015-10" db="EMBL/GenBank/DDBJ databases">
        <title>Draft Genome Sequence of Prosthecomicrobium hirschii ATCC 27832.</title>
        <authorList>
            <person name="Daniel J."/>
            <person name="Givan S.A."/>
            <person name="Brun Y.V."/>
            <person name="Brown P.J."/>
        </authorList>
    </citation>
    <scope>NUCLEOTIDE SEQUENCE [LARGE SCALE GENOMIC DNA]</scope>
    <source>
        <strain evidence="1 2">16</strain>
    </source>
</reference>
<gene>
    <name evidence="1" type="ORF">ABB55_27965</name>
</gene>
<dbReference type="RefSeq" id="WP_054362361.1">
    <property type="nucleotide sequence ID" value="NZ_LJYW01000002.1"/>
</dbReference>
<keyword evidence="2" id="KW-1185">Reference proteome</keyword>
<name>A0A0P6VV94_9HYPH</name>
<evidence type="ECO:0000313" key="2">
    <source>
        <dbReference type="Proteomes" id="UP000048984"/>
    </source>
</evidence>
<proteinExistence type="predicted"/>
<reference evidence="1 2" key="1">
    <citation type="submission" date="2015-09" db="EMBL/GenBank/DDBJ databases">
        <authorList>
            <person name="Jackson K.R."/>
            <person name="Lunt B.L."/>
            <person name="Fisher J.N.B."/>
            <person name="Gardner A.V."/>
            <person name="Bailey M.E."/>
            <person name="Deus L.M."/>
            <person name="Earl A.S."/>
            <person name="Gibby P.D."/>
            <person name="Hartmann K.A."/>
            <person name="Liu J.E."/>
            <person name="Manci A.M."/>
            <person name="Nielsen D.A."/>
            <person name="Solomon M.B."/>
            <person name="Breakwell D.P."/>
            <person name="Burnett S.H."/>
            <person name="Grose J.H."/>
        </authorList>
    </citation>
    <scope>NUCLEOTIDE SEQUENCE [LARGE SCALE GENOMIC DNA]</scope>
    <source>
        <strain evidence="1 2">16</strain>
    </source>
</reference>
<organism evidence="1 2">
    <name type="scientific">Prosthecodimorpha hirschii</name>
    <dbReference type="NCBI Taxonomy" id="665126"/>
    <lineage>
        <taxon>Bacteria</taxon>
        <taxon>Pseudomonadati</taxon>
        <taxon>Pseudomonadota</taxon>
        <taxon>Alphaproteobacteria</taxon>
        <taxon>Hyphomicrobiales</taxon>
        <taxon>Ancalomicrobiaceae</taxon>
        <taxon>Prosthecodimorpha</taxon>
    </lineage>
</organism>
<dbReference type="Proteomes" id="UP000048984">
    <property type="component" value="Unassembled WGS sequence"/>
</dbReference>
<dbReference type="STRING" id="665126.ABB55_27965"/>
<dbReference type="EMBL" id="LJYW01000002">
    <property type="protein sequence ID" value="KPL50771.1"/>
    <property type="molecule type" value="Genomic_DNA"/>
</dbReference>
<dbReference type="AlphaFoldDB" id="A0A0P6VV94"/>
<evidence type="ECO:0000313" key="1">
    <source>
        <dbReference type="EMBL" id="KPL50771.1"/>
    </source>
</evidence>
<accession>A0A0P6VV94</accession>